<accession>A0A1X7KUV3</accession>
<dbReference type="OrthoDB" id="2912988at2"/>
<dbReference type="STRING" id="1852522.SAMN06295960_2720"/>
<protein>
    <recommendedName>
        <fullName evidence="3">Beta-mannanase</fullName>
    </recommendedName>
</protein>
<dbReference type="RefSeq" id="WP_085494887.1">
    <property type="nucleotide sequence ID" value="NZ_FXAZ01000003.1"/>
</dbReference>
<evidence type="ECO:0000313" key="1">
    <source>
        <dbReference type="EMBL" id="SMG45212.1"/>
    </source>
</evidence>
<organism evidence="1 2">
    <name type="scientific">Paenibacillus aquistagni</name>
    <dbReference type="NCBI Taxonomy" id="1852522"/>
    <lineage>
        <taxon>Bacteria</taxon>
        <taxon>Bacillati</taxon>
        <taxon>Bacillota</taxon>
        <taxon>Bacilli</taxon>
        <taxon>Bacillales</taxon>
        <taxon>Paenibacillaceae</taxon>
        <taxon>Paenibacillus</taxon>
    </lineage>
</organism>
<dbReference type="AlphaFoldDB" id="A0A1X7KUV3"/>
<sequence length="211" mass="24179">MRIDNQALESRQIRGLAGKVNDNRCTLQWLWPAEVEAVYVHKTRADLPHDEPASLQGMKLYTKDEYKANNGYHERLEDIGAVRYTIYVTELSAGETILYRQQEGSNQHTVRGAKAKIYYSIQYKSGLFKKHKTVQIQVMSEVPLAKDVLCYVKKQGGPPARLEDGTLYPFVEDFPPGRTVLPAIEIGKDEMIRLFFTDGRHYGQLFELIPE</sequence>
<gene>
    <name evidence="1" type="ORF">SAMN06295960_2720</name>
</gene>
<keyword evidence="2" id="KW-1185">Reference proteome</keyword>
<dbReference type="EMBL" id="FXAZ01000003">
    <property type="protein sequence ID" value="SMG45212.1"/>
    <property type="molecule type" value="Genomic_DNA"/>
</dbReference>
<evidence type="ECO:0008006" key="3">
    <source>
        <dbReference type="Google" id="ProtNLM"/>
    </source>
</evidence>
<name>A0A1X7KUV3_9BACL</name>
<evidence type="ECO:0000313" key="2">
    <source>
        <dbReference type="Proteomes" id="UP000193834"/>
    </source>
</evidence>
<dbReference type="Proteomes" id="UP000193834">
    <property type="component" value="Unassembled WGS sequence"/>
</dbReference>
<proteinExistence type="predicted"/>
<reference evidence="1 2" key="1">
    <citation type="submission" date="2017-04" db="EMBL/GenBank/DDBJ databases">
        <authorList>
            <person name="Afonso C.L."/>
            <person name="Miller P.J."/>
            <person name="Scott M.A."/>
            <person name="Spackman E."/>
            <person name="Goraichik I."/>
            <person name="Dimitrov K.M."/>
            <person name="Suarez D.L."/>
            <person name="Swayne D.E."/>
        </authorList>
    </citation>
    <scope>NUCLEOTIDE SEQUENCE [LARGE SCALE GENOMIC DNA]</scope>
    <source>
        <strain evidence="1 2">11</strain>
    </source>
</reference>